<feature type="transmembrane region" description="Helical" evidence="1">
    <location>
        <begin position="20"/>
        <end position="38"/>
    </location>
</feature>
<evidence type="ECO:0000313" key="2">
    <source>
        <dbReference type="EMBL" id="GAA4211990.1"/>
    </source>
</evidence>
<dbReference type="EMBL" id="BAABBY010000013">
    <property type="protein sequence ID" value="GAA4211990.1"/>
    <property type="molecule type" value="Genomic_DNA"/>
</dbReference>
<protein>
    <submittedName>
        <fullName evidence="2">Uncharacterized protein</fullName>
    </submittedName>
</protein>
<organism evidence="2 3">
    <name type="scientific">Pedobacter jeongneungensis</name>
    <dbReference type="NCBI Taxonomy" id="947309"/>
    <lineage>
        <taxon>Bacteria</taxon>
        <taxon>Pseudomonadati</taxon>
        <taxon>Bacteroidota</taxon>
        <taxon>Sphingobacteriia</taxon>
        <taxon>Sphingobacteriales</taxon>
        <taxon>Sphingobacteriaceae</taxon>
        <taxon>Pedobacter</taxon>
    </lineage>
</organism>
<keyword evidence="1" id="KW-0812">Transmembrane</keyword>
<keyword evidence="3" id="KW-1185">Reference proteome</keyword>
<accession>A0ABP8BPC0</accession>
<name>A0ABP8BPC0_9SPHI</name>
<keyword evidence="1" id="KW-1133">Transmembrane helix</keyword>
<gene>
    <name evidence="2" type="ORF">GCM10022289_42190</name>
</gene>
<evidence type="ECO:0000256" key="1">
    <source>
        <dbReference type="SAM" id="Phobius"/>
    </source>
</evidence>
<evidence type="ECO:0000313" key="3">
    <source>
        <dbReference type="Proteomes" id="UP001501772"/>
    </source>
</evidence>
<proteinExistence type="predicted"/>
<sequence length="83" mass="9865">MLLYPHELKVLTAITAAKIPNINLFIFMVFVFLVKLNYDSIYELDIKLHAFVTIWEFLCQVDKRSVDFNKVKFGFEAQVIRFF</sequence>
<dbReference type="Proteomes" id="UP001501772">
    <property type="component" value="Unassembled WGS sequence"/>
</dbReference>
<comment type="caution">
    <text evidence="2">The sequence shown here is derived from an EMBL/GenBank/DDBJ whole genome shotgun (WGS) entry which is preliminary data.</text>
</comment>
<reference evidence="3" key="1">
    <citation type="journal article" date="2019" name="Int. J. Syst. Evol. Microbiol.">
        <title>The Global Catalogue of Microorganisms (GCM) 10K type strain sequencing project: providing services to taxonomists for standard genome sequencing and annotation.</title>
        <authorList>
            <consortium name="The Broad Institute Genomics Platform"/>
            <consortium name="The Broad Institute Genome Sequencing Center for Infectious Disease"/>
            <person name="Wu L."/>
            <person name="Ma J."/>
        </authorList>
    </citation>
    <scope>NUCLEOTIDE SEQUENCE [LARGE SCALE GENOMIC DNA]</scope>
    <source>
        <strain evidence="3">JCM 17626</strain>
    </source>
</reference>
<keyword evidence="1" id="KW-0472">Membrane</keyword>